<dbReference type="Proteomes" id="UP001645859">
    <property type="component" value="Unassembled WGS sequence"/>
</dbReference>
<feature type="domain" description="SLH" evidence="2">
    <location>
        <begin position="573"/>
        <end position="637"/>
    </location>
</feature>
<dbReference type="InterPro" id="IPR001119">
    <property type="entry name" value="SLH_dom"/>
</dbReference>
<feature type="compositionally biased region" description="Low complexity" evidence="1">
    <location>
        <begin position="181"/>
        <end position="193"/>
    </location>
</feature>
<dbReference type="RefSeq" id="WP_202343962.1">
    <property type="nucleotide sequence ID" value="NZ_BAAAPI010000008.1"/>
</dbReference>
<keyword evidence="4" id="KW-1185">Reference proteome</keyword>
<gene>
    <name evidence="3" type="ORF">D3230_05315</name>
</gene>
<reference evidence="3 4" key="1">
    <citation type="submission" date="2018-09" db="EMBL/GenBank/DDBJ databases">
        <title>Comparative genomics of Leucobacter spp.</title>
        <authorList>
            <person name="Reis A.C."/>
            <person name="Kolvenbach B.A."/>
            <person name="Corvini P.F.X."/>
            <person name="Nunes O.C."/>
        </authorList>
    </citation>
    <scope>NUCLEOTIDE SEQUENCE [LARGE SCALE GENOMIC DNA]</scope>
    <source>
        <strain evidence="3 4">TAN 31504</strain>
    </source>
</reference>
<dbReference type="EMBL" id="QYAC01000002">
    <property type="protein sequence ID" value="MBL3678716.1"/>
    <property type="molecule type" value="Genomic_DNA"/>
</dbReference>
<feature type="region of interest" description="Disordered" evidence="1">
    <location>
        <begin position="180"/>
        <end position="201"/>
    </location>
</feature>
<feature type="region of interest" description="Disordered" evidence="1">
    <location>
        <begin position="217"/>
        <end position="238"/>
    </location>
</feature>
<evidence type="ECO:0000259" key="2">
    <source>
        <dbReference type="PROSITE" id="PS51272"/>
    </source>
</evidence>
<feature type="compositionally biased region" description="Polar residues" evidence="1">
    <location>
        <begin position="222"/>
        <end position="234"/>
    </location>
</feature>
<evidence type="ECO:0000256" key="1">
    <source>
        <dbReference type="SAM" id="MobiDB-lite"/>
    </source>
</evidence>
<accession>A0ABS1SDU8</accession>
<proteinExistence type="predicted"/>
<evidence type="ECO:0000313" key="3">
    <source>
        <dbReference type="EMBL" id="MBL3678716.1"/>
    </source>
</evidence>
<dbReference type="Pfam" id="PF00395">
    <property type="entry name" value="SLH"/>
    <property type="match status" value="2"/>
</dbReference>
<dbReference type="PROSITE" id="PS51272">
    <property type="entry name" value="SLH"/>
    <property type="match status" value="2"/>
</dbReference>
<protein>
    <submittedName>
        <fullName evidence="3">Carboxypeptidase regulatory-like domain-containing protein</fullName>
    </submittedName>
</protein>
<organism evidence="3 4">
    <name type="scientific">Leucobacter chromiireducens subsp. solipictus</name>
    <dbReference type="NCBI Taxonomy" id="398235"/>
    <lineage>
        <taxon>Bacteria</taxon>
        <taxon>Bacillati</taxon>
        <taxon>Actinomycetota</taxon>
        <taxon>Actinomycetes</taxon>
        <taxon>Micrococcales</taxon>
        <taxon>Microbacteriaceae</taxon>
        <taxon>Leucobacter</taxon>
    </lineage>
</organism>
<sequence length="762" mass="81399">MQLLVRRLTGLPKRAVALALGATLVLSILTLLPGGVPSARAADGTRTISGTVVLPDEVPTTALSGVQLRALADGQAVTEGVPGSIAESGEYMISGLEPGTYRVVAETQGDAAAHVATTFHGQSAVLPTGASVDVLAADQSNVDVVLTRADGAGARGLGGPDADAVAQDPAQLTPAEATVLSPSVAPAPEASEPTGLSDHDTEDEQLLADLLLRAQTEESASERLQQATAEQNPNDPHVQGAVDGPKPVTSVWGGVGEPVYAAAAGTTRTISGKVTLPAAQTSWLSTMKVFVYDPNVSGNSRLVNVNPTTGAWEATVAPSQYKVQFSSEPPAYDTRITVTNWFPNAQSLSEGRYVDLRSRNASGINASVKPGATISGKVSLPSGFALNRSRVYALDASATPVDVYYLGADGTYTFSRLPVQPTWFQVVTFDAQYNLQMMQFLRTGGSTKHTLPLGVRSTRNLAGTAAKSQIQGRIDVAGGLPKDFLRAANVFQKVDGNWFPTYYAWQNSPEYTGIALAQGEYAVEFTAKTGRDVAKGEWWNTQASREASTRITLTGSNIARGINGTLRTGSSGQVSPFVDVKSNHKFYKEIAWMYVSKTSTGTKRSDGRYYFPKTGVSREAMAAFMYRMNAPANYRAPAKSPFIDVPTSHKFYTEIAWMSTSGLSTGVKTPAGRTYQPTQPVSREAMAAFMFRQYAPSSYRAPGYSRFDDVKTSHKFFTEISWMYDSGLSTGVRSGTKRNYQGGTVVTREAMAAFLYRNALYS</sequence>
<evidence type="ECO:0000313" key="4">
    <source>
        <dbReference type="Proteomes" id="UP001645859"/>
    </source>
</evidence>
<comment type="caution">
    <text evidence="3">The sequence shown here is derived from an EMBL/GenBank/DDBJ whole genome shotgun (WGS) entry which is preliminary data.</text>
</comment>
<name>A0ABS1SDU8_9MICO</name>
<feature type="domain" description="SLH" evidence="2">
    <location>
        <begin position="638"/>
        <end position="704"/>
    </location>
</feature>